<dbReference type="AlphaFoldDB" id="A0A820NBL0"/>
<reference evidence="1" key="1">
    <citation type="submission" date="2021-02" db="EMBL/GenBank/DDBJ databases">
        <authorList>
            <person name="Nowell W R."/>
        </authorList>
    </citation>
    <scope>NUCLEOTIDE SEQUENCE</scope>
</reference>
<feature type="non-terminal residue" evidence="1">
    <location>
        <position position="1"/>
    </location>
</feature>
<protein>
    <submittedName>
        <fullName evidence="1">Uncharacterized protein</fullName>
    </submittedName>
</protein>
<evidence type="ECO:0000313" key="1">
    <source>
        <dbReference type="EMBL" id="CAF4385545.1"/>
    </source>
</evidence>
<dbReference type="Proteomes" id="UP000663836">
    <property type="component" value="Unassembled WGS sequence"/>
</dbReference>
<accession>A0A820NBL0</accession>
<gene>
    <name evidence="1" type="ORF">JBS370_LOCUS42993</name>
</gene>
<proteinExistence type="predicted"/>
<evidence type="ECO:0000313" key="2">
    <source>
        <dbReference type="Proteomes" id="UP000663836"/>
    </source>
</evidence>
<comment type="caution">
    <text evidence="1">The sequence shown here is derived from an EMBL/GenBank/DDBJ whole genome shotgun (WGS) entry which is preliminary data.</text>
</comment>
<feature type="non-terminal residue" evidence="1">
    <location>
        <position position="147"/>
    </location>
</feature>
<dbReference type="EMBL" id="CAJOBD010061853">
    <property type="protein sequence ID" value="CAF4385545.1"/>
    <property type="molecule type" value="Genomic_DNA"/>
</dbReference>
<organism evidence="1 2">
    <name type="scientific">Rotaria sordida</name>
    <dbReference type="NCBI Taxonomy" id="392033"/>
    <lineage>
        <taxon>Eukaryota</taxon>
        <taxon>Metazoa</taxon>
        <taxon>Spiralia</taxon>
        <taxon>Gnathifera</taxon>
        <taxon>Rotifera</taxon>
        <taxon>Eurotatoria</taxon>
        <taxon>Bdelloidea</taxon>
        <taxon>Philodinida</taxon>
        <taxon>Philodinidae</taxon>
        <taxon>Rotaria</taxon>
    </lineage>
</organism>
<sequence length="147" mass="16627">GIPRLISSNKLSMHPNIATVMASMYVTLRNNPNLRITMRELIKIDRRASMFSNDPNNWNFAAASLLLPKLSISSTQFDILTQLLAKECERDLNLFKTHPTPHIEQKLNGVNFNLGQVYIFVPDAQLERSDLFKNGSCPPISFKRALA</sequence>
<name>A0A820NBL0_9BILA</name>